<dbReference type="InterPro" id="IPR029044">
    <property type="entry name" value="Nucleotide-diphossugar_trans"/>
</dbReference>
<sequence>MIGETAHELAFPLVSVVVPVFNIGASVAELWSKLQSVDYPSLEFIIVDDDSQDDTLERLRQLLQNEGRVSILARGVNGGPGAARNTGLLSAKGKWVWFADWDDEWSPTGVSHMVAEGENSGADVIVARARWVFDGAISSYTDGLAEPAVMSGSDAFRHILLGDVRGYLWSKLFRKSNIATAPFRNIRTHEDLCFVADSFSTAFIVRFVPVTVYWHVQRNGSLSQRPFSGSHDITRAREHIHVVTRRLGLRDQFRKELNFYDHKLWLLDRGLNALRSHSPGGSHELRLIMKQLRVSKIVGVFEFDWRVATKCMILKCFGPALPGLLRWRK</sequence>
<proteinExistence type="predicted"/>
<dbReference type="SUPFAM" id="SSF53448">
    <property type="entry name" value="Nucleotide-diphospho-sugar transferases"/>
    <property type="match status" value="1"/>
</dbReference>
<name>A0AA37UE32_9MICO</name>
<dbReference type="InterPro" id="IPR050834">
    <property type="entry name" value="Glycosyltransf_2"/>
</dbReference>
<keyword evidence="3" id="KW-1185">Reference proteome</keyword>
<dbReference type="Gene3D" id="3.90.550.10">
    <property type="entry name" value="Spore Coat Polysaccharide Biosynthesis Protein SpsA, Chain A"/>
    <property type="match status" value="1"/>
</dbReference>
<organism evidence="2 3">
    <name type="scientific">Arenivirga flava</name>
    <dbReference type="NCBI Taxonomy" id="1930060"/>
    <lineage>
        <taxon>Bacteria</taxon>
        <taxon>Bacillati</taxon>
        <taxon>Actinomycetota</taxon>
        <taxon>Actinomycetes</taxon>
        <taxon>Micrococcales</taxon>
        <taxon>Microbacteriaceae</taxon>
        <taxon>Arenivirga</taxon>
    </lineage>
</organism>
<gene>
    <name evidence="2" type="ORF">GCM10025874_13130</name>
</gene>
<dbReference type="EMBL" id="BSUL01000001">
    <property type="protein sequence ID" value="GMA28060.1"/>
    <property type="molecule type" value="Genomic_DNA"/>
</dbReference>
<dbReference type="RefSeq" id="WP_284231259.1">
    <property type="nucleotide sequence ID" value="NZ_BSUL01000001.1"/>
</dbReference>
<dbReference type="PANTHER" id="PTHR43685">
    <property type="entry name" value="GLYCOSYLTRANSFERASE"/>
    <property type="match status" value="1"/>
</dbReference>
<evidence type="ECO:0000313" key="2">
    <source>
        <dbReference type="EMBL" id="GMA28060.1"/>
    </source>
</evidence>
<dbReference type="PANTHER" id="PTHR43685:SF2">
    <property type="entry name" value="GLYCOSYLTRANSFERASE 2-LIKE DOMAIN-CONTAINING PROTEIN"/>
    <property type="match status" value="1"/>
</dbReference>
<dbReference type="Pfam" id="PF00535">
    <property type="entry name" value="Glycos_transf_2"/>
    <property type="match status" value="1"/>
</dbReference>
<reference evidence="2 3" key="1">
    <citation type="journal article" date="2014" name="Int. J. Syst. Evol. Microbiol.">
        <title>Complete genome sequence of Corynebacterium casei LMG S-19264T (=DSM 44701T), isolated from a smear-ripened cheese.</title>
        <authorList>
            <consortium name="US DOE Joint Genome Institute (JGI-PGF)"/>
            <person name="Walter F."/>
            <person name="Albersmeier A."/>
            <person name="Kalinowski J."/>
            <person name="Ruckert C."/>
        </authorList>
    </citation>
    <scope>NUCLEOTIDE SEQUENCE [LARGE SCALE GENOMIC DNA]</scope>
    <source>
        <strain evidence="2 3">NBRC 112289</strain>
    </source>
</reference>
<dbReference type="AlphaFoldDB" id="A0AA37UE32"/>
<dbReference type="InterPro" id="IPR001173">
    <property type="entry name" value="Glyco_trans_2-like"/>
</dbReference>
<feature type="domain" description="Glycosyltransferase 2-like" evidence="1">
    <location>
        <begin position="15"/>
        <end position="135"/>
    </location>
</feature>
<comment type="caution">
    <text evidence="2">The sequence shown here is derived from an EMBL/GenBank/DDBJ whole genome shotgun (WGS) entry which is preliminary data.</text>
</comment>
<evidence type="ECO:0000259" key="1">
    <source>
        <dbReference type="Pfam" id="PF00535"/>
    </source>
</evidence>
<protein>
    <recommendedName>
        <fullName evidence="1">Glycosyltransferase 2-like domain-containing protein</fullName>
    </recommendedName>
</protein>
<dbReference type="CDD" id="cd00761">
    <property type="entry name" value="Glyco_tranf_GTA_type"/>
    <property type="match status" value="1"/>
</dbReference>
<dbReference type="Proteomes" id="UP001157160">
    <property type="component" value="Unassembled WGS sequence"/>
</dbReference>
<evidence type="ECO:0000313" key="3">
    <source>
        <dbReference type="Proteomes" id="UP001157160"/>
    </source>
</evidence>
<accession>A0AA37UE32</accession>